<dbReference type="WBParaSite" id="SSTP_0001245500.1">
    <property type="protein sequence ID" value="SSTP_0001245500.1"/>
    <property type="gene ID" value="SSTP_0001245500"/>
</dbReference>
<feature type="signal peptide" evidence="1">
    <location>
        <begin position="1"/>
        <end position="22"/>
    </location>
</feature>
<proteinExistence type="predicted"/>
<reference evidence="2" key="1">
    <citation type="submission" date="2015-08" db="UniProtKB">
        <authorList>
            <consortium name="WormBaseParasite"/>
        </authorList>
    </citation>
    <scope>IDENTIFICATION</scope>
</reference>
<dbReference type="AlphaFoldDB" id="A0A0K0ESM5"/>
<evidence type="ECO:0000256" key="1">
    <source>
        <dbReference type="SAM" id="SignalP"/>
    </source>
</evidence>
<accession>A0A0K0ESM5</accession>
<evidence type="ECO:0000313" key="2">
    <source>
        <dbReference type="WBParaSite" id="SSTP_0001245500.1"/>
    </source>
</evidence>
<protein>
    <submittedName>
        <fullName evidence="2">Uncharacterized protein</fullName>
    </submittedName>
</protein>
<name>A0A0K0ESM5_STRER</name>
<sequence length="90" mass="10563">MNHQTVVLLICYALLLFKFAYTIPVFDENEDGHYYVTEEDNFQPVAEDKIFEKRQILRSFMGADGGNKKPHGYSLKGIPLRLMSNFRRIY</sequence>
<feature type="chain" id="PRO_5005328575" evidence="1">
    <location>
        <begin position="23"/>
        <end position="90"/>
    </location>
</feature>
<keyword evidence="1" id="KW-0732">Signal</keyword>
<organism evidence="2">
    <name type="scientific">Strongyloides stercoralis</name>
    <name type="common">Threadworm</name>
    <dbReference type="NCBI Taxonomy" id="6248"/>
    <lineage>
        <taxon>Eukaryota</taxon>
        <taxon>Metazoa</taxon>
        <taxon>Ecdysozoa</taxon>
        <taxon>Nematoda</taxon>
        <taxon>Chromadorea</taxon>
        <taxon>Rhabditida</taxon>
        <taxon>Tylenchina</taxon>
        <taxon>Panagrolaimomorpha</taxon>
        <taxon>Strongyloidoidea</taxon>
        <taxon>Strongyloididae</taxon>
        <taxon>Strongyloides</taxon>
    </lineage>
</organism>